<sequence>ETSERCGLDSLYVPLSCSYGNATLKIETEMFEKYLNKLEPKDQRGPRMTDFKTSSVDFSQLRNRRKSKSRATAERLIGLTMDQKYELGQRELEETKEEMRQMRANSERDLQNHEAILEEAEIRWAELKKAMQDFDRDILQNLSKKKGSIVATQKIMKYLEDKNHLRDLMKDKLRLKNISLKAQKKKILLHLKQKEEVDEALHEVDFQQLKIENAQFLEKIDERNRELLQLKMTAGNTLQVLNFYKKKLQNAMETSSRLEKEISLKKEMLEKIERETIQGEKERAQAESLNKKLRKQLSNYRVPHVMKYVQETMESYDLEKSIEIWERKVEIAEVKQYLVFADIIFSGKKNEYVCFRARDGSACILIDIFLFILNRVLCKTI</sequence>
<dbReference type="GO" id="GO:0032991">
    <property type="term" value="C:protein-containing complex"/>
    <property type="evidence" value="ECO:0007669"/>
    <property type="project" value="Ensembl"/>
</dbReference>
<dbReference type="Proteomes" id="UP000002279">
    <property type="component" value="Chromosome 11"/>
</dbReference>
<evidence type="ECO:0000256" key="5">
    <source>
        <dbReference type="ARBA" id="ARBA00044506"/>
    </source>
</evidence>
<protein>
    <recommendedName>
        <fullName evidence="6">Cilia- and flagella-associated protein 263</fullName>
    </recommendedName>
</protein>
<name>A0A6I8NKH9_ORNAN</name>
<dbReference type="GO" id="GO:0005930">
    <property type="term" value="C:axoneme"/>
    <property type="evidence" value="ECO:0000318"/>
    <property type="project" value="GO_Central"/>
</dbReference>
<keyword evidence="3 7" id="KW-0175">Coiled coil</keyword>
<proteinExistence type="inferred from homology"/>
<evidence type="ECO:0000256" key="4">
    <source>
        <dbReference type="ARBA" id="ARBA00023273"/>
    </source>
</evidence>
<reference evidence="9" key="2">
    <citation type="submission" date="2025-08" db="UniProtKB">
        <authorList>
            <consortium name="Ensembl"/>
        </authorList>
    </citation>
    <scope>IDENTIFICATION</scope>
    <source>
        <strain evidence="9">Glennie</strain>
    </source>
</reference>
<dbReference type="PANTHER" id="PTHR15654:SF2">
    <property type="entry name" value="COILED-COIL DOMAIN-CONTAINING PROTEIN 113"/>
    <property type="match status" value="1"/>
</dbReference>
<dbReference type="InterPro" id="IPR025254">
    <property type="entry name" value="CCDC113/CCDC96_CC"/>
</dbReference>
<gene>
    <name evidence="9" type="primary">CFAP263</name>
</gene>
<reference evidence="9 10" key="1">
    <citation type="journal article" date="2008" name="Nature">
        <title>Genome analysis of the platypus reveals unique signatures of evolution.</title>
        <authorList>
            <person name="Warren W.C."/>
            <person name="Hillier L.W."/>
            <person name="Marshall Graves J.A."/>
            <person name="Birney E."/>
            <person name="Ponting C.P."/>
            <person name="Grutzner F."/>
            <person name="Belov K."/>
            <person name="Miller W."/>
            <person name="Clarke L."/>
            <person name="Chinwalla A.T."/>
            <person name="Yang S.P."/>
            <person name="Heger A."/>
            <person name="Locke D.P."/>
            <person name="Miethke P."/>
            <person name="Waters P.D."/>
            <person name="Veyrunes F."/>
            <person name="Fulton L."/>
            <person name="Fulton B."/>
            <person name="Graves T."/>
            <person name="Wallis J."/>
            <person name="Puente X.S."/>
            <person name="Lopez-Otin C."/>
            <person name="Ordonez G.R."/>
            <person name="Eichler E.E."/>
            <person name="Chen L."/>
            <person name="Cheng Z."/>
            <person name="Deakin J.E."/>
            <person name="Alsop A."/>
            <person name="Thompson K."/>
            <person name="Kirby P."/>
            <person name="Papenfuss A.T."/>
            <person name="Wakefield M.J."/>
            <person name="Olender T."/>
            <person name="Lancet D."/>
            <person name="Huttley G.A."/>
            <person name="Smit A.F."/>
            <person name="Pask A."/>
            <person name="Temple-Smith P."/>
            <person name="Batzer M.A."/>
            <person name="Walker J.A."/>
            <person name="Konkel M.K."/>
            <person name="Harris R.S."/>
            <person name="Whittington C.M."/>
            <person name="Wong E.S."/>
            <person name="Gemmell N.J."/>
            <person name="Buschiazzo E."/>
            <person name="Vargas Jentzsch I.M."/>
            <person name="Merkel A."/>
            <person name="Schmitz J."/>
            <person name="Zemann A."/>
            <person name="Churakov G."/>
            <person name="Kriegs J.O."/>
            <person name="Brosius J."/>
            <person name="Murchison E.P."/>
            <person name="Sachidanandam R."/>
            <person name="Smith C."/>
            <person name="Hannon G.J."/>
            <person name="Tsend-Ayush E."/>
            <person name="McMillan D."/>
            <person name="Attenborough R."/>
            <person name="Rens W."/>
            <person name="Ferguson-Smith M."/>
            <person name="Lefevre C.M."/>
            <person name="Sharp J.A."/>
            <person name="Nicholas K.R."/>
            <person name="Ray D.A."/>
            <person name="Kube M."/>
            <person name="Reinhardt R."/>
            <person name="Pringle T.H."/>
            <person name="Taylor J."/>
            <person name="Jones R.C."/>
            <person name="Nixon B."/>
            <person name="Dacheux J.L."/>
            <person name="Niwa H."/>
            <person name="Sekita Y."/>
            <person name="Huang X."/>
            <person name="Stark A."/>
            <person name="Kheradpour P."/>
            <person name="Kellis M."/>
            <person name="Flicek P."/>
            <person name="Chen Y."/>
            <person name="Webber C."/>
            <person name="Hardison R."/>
            <person name="Nelson J."/>
            <person name="Hallsworth-Pepin K."/>
            <person name="Delehaunty K."/>
            <person name="Markovic C."/>
            <person name="Minx P."/>
            <person name="Feng Y."/>
            <person name="Kremitzki C."/>
            <person name="Mitreva M."/>
            <person name="Glasscock J."/>
            <person name="Wylie T."/>
            <person name="Wohldmann P."/>
            <person name="Thiru P."/>
            <person name="Nhan M.N."/>
            <person name="Pohl C.S."/>
            <person name="Smith S.M."/>
            <person name="Hou S."/>
            <person name="Nefedov M."/>
            <person name="de Jong P.J."/>
            <person name="Renfree M.B."/>
            <person name="Mardis E.R."/>
            <person name="Wilson R.K."/>
        </authorList>
    </citation>
    <scope>NUCLEOTIDE SEQUENCE [LARGE SCALE GENOMIC DNA]</scope>
    <source>
        <strain evidence="9 10">Glennie</strain>
    </source>
</reference>
<evidence type="ECO:0000256" key="2">
    <source>
        <dbReference type="ARBA" id="ARBA00022794"/>
    </source>
</evidence>
<keyword evidence="2" id="KW-0970">Cilium biogenesis/degradation</keyword>
<evidence type="ECO:0000256" key="6">
    <source>
        <dbReference type="ARBA" id="ARBA00044798"/>
    </source>
</evidence>
<dbReference type="GeneTree" id="ENSGT00940000154521"/>
<dbReference type="Ensembl" id="ENSOANT00000073743.1">
    <property type="protein sequence ID" value="ENSOANP00000041606.1"/>
    <property type="gene ID" value="ENSOANG00000038545.1"/>
</dbReference>
<keyword evidence="10" id="KW-1185">Reference proteome</keyword>
<dbReference type="InParanoid" id="A0A6I8NKH9"/>
<dbReference type="Bgee" id="ENSOANG00000038545">
    <property type="expression patterns" value="Expressed in testis and 8 other cell types or tissues"/>
</dbReference>
<evidence type="ECO:0000259" key="8">
    <source>
        <dbReference type="Pfam" id="PF13870"/>
    </source>
</evidence>
<dbReference type="OMA" id="TCQQHRA"/>
<reference evidence="9" key="3">
    <citation type="submission" date="2025-09" db="UniProtKB">
        <authorList>
            <consortium name="Ensembl"/>
        </authorList>
    </citation>
    <scope>IDENTIFICATION</scope>
    <source>
        <strain evidence="9">Glennie</strain>
    </source>
</reference>
<dbReference type="InterPro" id="IPR051885">
    <property type="entry name" value="CC_CF"/>
</dbReference>
<evidence type="ECO:0000313" key="10">
    <source>
        <dbReference type="Proteomes" id="UP000002279"/>
    </source>
</evidence>
<dbReference type="GO" id="GO:0034451">
    <property type="term" value="C:centriolar satellite"/>
    <property type="evidence" value="ECO:0007669"/>
    <property type="project" value="Ensembl"/>
</dbReference>
<feature type="coiled-coil region" evidence="7">
    <location>
        <begin position="85"/>
        <end position="137"/>
    </location>
</feature>
<accession>A0A6I8NKH9</accession>
<comment type="similarity">
    <text evidence="5">Belongs to the CFAP263 family.</text>
</comment>
<feature type="coiled-coil region" evidence="7">
    <location>
        <begin position="206"/>
        <end position="289"/>
    </location>
</feature>
<evidence type="ECO:0000313" key="9">
    <source>
        <dbReference type="Ensembl" id="ENSOANP00000041606.1"/>
    </source>
</evidence>
<dbReference type="GO" id="GO:0060271">
    <property type="term" value="P:cilium assembly"/>
    <property type="evidence" value="ECO:0000318"/>
    <property type="project" value="GO_Central"/>
</dbReference>
<feature type="domain" description="CCDC113/CCDC96 coiled-coil" evidence="8">
    <location>
        <begin position="170"/>
        <end position="333"/>
    </location>
</feature>
<dbReference type="Pfam" id="PF13870">
    <property type="entry name" value="CCDC113_CCDC96_CC"/>
    <property type="match status" value="1"/>
</dbReference>
<evidence type="ECO:0000256" key="3">
    <source>
        <dbReference type="ARBA" id="ARBA00023054"/>
    </source>
</evidence>
<dbReference type="PANTHER" id="PTHR15654">
    <property type="entry name" value="COILED-COIL DOMAIN-CONTAINING PROTEIN 113-RELATED"/>
    <property type="match status" value="1"/>
</dbReference>
<evidence type="ECO:0000256" key="7">
    <source>
        <dbReference type="SAM" id="Coils"/>
    </source>
</evidence>
<dbReference type="FunCoup" id="A0A6I8NKH9">
    <property type="interactions" value="126"/>
</dbReference>
<comment type="subcellular location">
    <subcellularLocation>
        <location evidence="1">Cell projection</location>
        <location evidence="1">Cilium</location>
    </subcellularLocation>
</comment>
<dbReference type="GO" id="GO:0036064">
    <property type="term" value="C:ciliary basal body"/>
    <property type="evidence" value="ECO:0000318"/>
    <property type="project" value="GO_Central"/>
</dbReference>
<evidence type="ECO:0000256" key="1">
    <source>
        <dbReference type="ARBA" id="ARBA00004138"/>
    </source>
</evidence>
<dbReference type="AlphaFoldDB" id="A0A6I8NKH9"/>
<keyword evidence="4" id="KW-0966">Cell projection</keyword>
<organism evidence="9 10">
    <name type="scientific">Ornithorhynchus anatinus</name>
    <name type="common">Duckbill platypus</name>
    <dbReference type="NCBI Taxonomy" id="9258"/>
    <lineage>
        <taxon>Eukaryota</taxon>
        <taxon>Metazoa</taxon>
        <taxon>Chordata</taxon>
        <taxon>Craniata</taxon>
        <taxon>Vertebrata</taxon>
        <taxon>Euteleostomi</taxon>
        <taxon>Mammalia</taxon>
        <taxon>Monotremata</taxon>
        <taxon>Ornithorhynchidae</taxon>
        <taxon>Ornithorhynchus</taxon>
    </lineage>
</organism>